<dbReference type="InterPro" id="IPR007829">
    <property type="entry name" value="TM2"/>
</dbReference>
<keyword evidence="2 5" id="KW-0812">Transmembrane</keyword>
<evidence type="ECO:0000313" key="8">
    <source>
        <dbReference type="Proteomes" id="UP000321230"/>
    </source>
</evidence>
<keyword evidence="3 5" id="KW-1133">Transmembrane helix</keyword>
<evidence type="ECO:0000256" key="3">
    <source>
        <dbReference type="ARBA" id="ARBA00022989"/>
    </source>
</evidence>
<keyword evidence="8" id="KW-1185">Reference proteome</keyword>
<evidence type="ECO:0000259" key="6">
    <source>
        <dbReference type="Pfam" id="PF05154"/>
    </source>
</evidence>
<accession>A0A511B2X2</accession>
<evidence type="ECO:0000256" key="4">
    <source>
        <dbReference type="ARBA" id="ARBA00023136"/>
    </source>
</evidence>
<dbReference type="Proteomes" id="UP000321230">
    <property type="component" value="Unassembled WGS sequence"/>
</dbReference>
<evidence type="ECO:0000313" key="7">
    <source>
        <dbReference type="EMBL" id="GEK93851.1"/>
    </source>
</evidence>
<comment type="caution">
    <text evidence="7">The sequence shown here is derived from an EMBL/GenBank/DDBJ whole genome shotgun (WGS) entry which is preliminary data.</text>
</comment>
<feature type="transmembrane region" description="Helical" evidence="5">
    <location>
        <begin position="31"/>
        <end position="55"/>
    </location>
</feature>
<dbReference type="GO" id="GO:0016020">
    <property type="term" value="C:membrane"/>
    <property type="evidence" value="ECO:0007669"/>
    <property type="project" value="UniProtKB-SubCell"/>
</dbReference>
<evidence type="ECO:0000256" key="2">
    <source>
        <dbReference type="ARBA" id="ARBA00022692"/>
    </source>
</evidence>
<dbReference type="RefSeq" id="WP_146796113.1">
    <property type="nucleotide sequence ID" value="NZ_BARC01000003.1"/>
</dbReference>
<dbReference type="AlphaFoldDB" id="A0A511B2X2"/>
<dbReference type="OrthoDB" id="2004788at2"/>
<sequence>MKKKSIATLLAMFLGTFGGHRFYLGSPILGLLYILFCWTGIPTIVSFIEMIILICMTDEEFDIKYNTEFMLQKQSFERMKEAGW</sequence>
<evidence type="ECO:0000256" key="1">
    <source>
        <dbReference type="ARBA" id="ARBA00004141"/>
    </source>
</evidence>
<comment type="subcellular location">
    <subcellularLocation>
        <location evidence="1">Membrane</location>
        <topology evidence="1">Multi-pass membrane protein</topology>
    </subcellularLocation>
</comment>
<keyword evidence="4 5" id="KW-0472">Membrane</keyword>
<gene>
    <name evidence="7" type="primary">yozV</name>
    <name evidence="7" type="ORF">GWA01_16210</name>
</gene>
<protein>
    <submittedName>
        <fullName evidence="7">Putative membrane protein YozV</fullName>
    </submittedName>
</protein>
<organism evidence="7 8">
    <name type="scientific">Gluconobacter wancherniae NBRC 103581</name>
    <dbReference type="NCBI Taxonomy" id="656744"/>
    <lineage>
        <taxon>Bacteria</taxon>
        <taxon>Pseudomonadati</taxon>
        <taxon>Pseudomonadota</taxon>
        <taxon>Alphaproteobacteria</taxon>
        <taxon>Acetobacterales</taxon>
        <taxon>Acetobacteraceae</taxon>
        <taxon>Gluconobacter</taxon>
    </lineage>
</organism>
<name>A0A511B2X2_9PROT</name>
<feature type="domain" description="TM2" evidence="6">
    <location>
        <begin position="2"/>
        <end position="51"/>
    </location>
</feature>
<proteinExistence type="predicted"/>
<dbReference type="Pfam" id="PF05154">
    <property type="entry name" value="TM2"/>
    <property type="match status" value="1"/>
</dbReference>
<reference evidence="7 8" key="1">
    <citation type="submission" date="2019-07" db="EMBL/GenBank/DDBJ databases">
        <title>Whole genome shotgun sequence of Gluconobacter wancherniae NBRC 103581.</title>
        <authorList>
            <person name="Hosoyama A."/>
            <person name="Uohara A."/>
            <person name="Ohji S."/>
            <person name="Ichikawa N."/>
        </authorList>
    </citation>
    <scope>NUCLEOTIDE SEQUENCE [LARGE SCALE GENOMIC DNA]</scope>
    <source>
        <strain evidence="7 8">NBRC 103581</strain>
    </source>
</reference>
<evidence type="ECO:0000256" key="5">
    <source>
        <dbReference type="SAM" id="Phobius"/>
    </source>
</evidence>
<dbReference type="EMBL" id="BJUZ01000002">
    <property type="protein sequence ID" value="GEK93851.1"/>
    <property type="molecule type" value="Genomic_DNA"/>
</dbReference>